<feature type="compositionally biased region" description="Acidic residues" evidence="1">
    <location>
        <begin position="159"/>
        <end position="171"/>
    </location>
</feature>
<gene>
    <name evidence="2" type="ORF">AVEN_90692_1</name>
</gene>
<dbReference type="Proteomes" id="UP000499080">
    <property type="component" value="Unassembled WGS sequence"/>
</dbReference>
<protein>
    <submittedName>
        <fullName evidence="2">Uncharacterized protein</fullName>
    </submittedName>
</protein>
<organism evidence="2 3">
    <name type="scientific">Araneus ventricosus</name>
    <name type="common">Orbweaver spider</name>
    <name type="synonym">Epeira ventricosa</name>
    <dbReference type="NCBI Taxonomy" id="182803"/>
    <lineage>
        <taxon>Eukaryota</taxon>
        <taxon>Metazoa</taxon>
        <taxon>Ecdysozoa</taxon>
        <taxon>Arthropoda</taxon>
        <taxon>Chelicerata</taxon>
        <taxon>Arachnida</taxon>
        <taxon>Araneae</taxon>
        <taxon>Araneomorphae</taxon>
        <taxon>Entelegynae</taxon>
        <taxon>Araneoidea</taxon>
        <taxon>Araneidae</taxon>
        <taxon>Araneus</taxon>
    </lineage>
</organism>
<keyword evidence="3" id="KW-1185">Reference proteome</keyword>
<evidence type="ECO:0000256" key="1">
    <source>
        <dbReference type="SAM" id="MobiDB-lite"/>
    </source>
</evidence>
<dbReference type="EMBL" id="BGPR01004952">
    <property type="protein sequence ID" value="GBN05277.1"/>
    <property type="molecule type" value="Genomic_DNA"/>
</dbReference>
<reference evidence="2 3" key="1">
    <citation type="journal article" date="2019" name="Sci. Rep.">
        <title>Orb-weaving spider Araneus ventricosus genome elucidates the spidroin gene catalogue.</title>
        <authorList>
            <person name="Kono N."/>
            <person name="Nakamura H."/>
            <person name="Ohtoshi R."/>
            <person name="Moran D.A.P."/>
            <person name="Shinohara A."/>
            <person name="Yoshida Y."/>
            <person name="Fujiwara M."/>
            <person name="Mori M."/>
            <person name="Tomita M."/>
            <person name="Arakawa K."/>
        </authorList>
    </citation>
    <scope>NUCLEOTIDE SEQUENCE [LARGE SCALE GENOMIC DNA]</scope>
</reference>
<sequence>MNENKTQSTGKLSVRVDGNTTSQTAGVLFPRLSRPVELRESELIWADLCSDSRESIIREIRQNTPEIPNAIEYRLWVLSEGVQKGHDSQGTVANKLRVKNKIQRDAYPLKRIYHTLPLLPPQGQSDVILPRAQRLLPVLMRMENRLQWAIICTSNDGVHDDDDDRDGDDAHDDDRDAHDGGDHDDGHGPHGGDDHDDGHGDHDDDGRDVHDDDALLLFQVFQRCIEEQLPKKRQTKLWLQTSWFSVEMRLKCNFQMGV</sequence>
<feature type="region of interest" description="Disordered" evidence="1">
    <location>
        <begin position="157"/>
        <end position="208"/>
    </location>
</feature>
<proteinExistence type="predicted"/>
<comment type="caution">
    <text evidence="2">The sequence shown here is derived from an EMBL/GenBank/DDBJ whole genome shotgun (WGS) entry which is preliminary data.</text>
</comment>
<feature type="compositionally biased region" description="Basic and acidic residues" evidence="1">
    <location>
        <begin position="172"/>
        <end position="208"/>
    </location>
</feature>
<dbReference type="AlphaFoldDB" id="A0A4Y2KUF6"/>
<name>A0A4Y2KUF6_ARAVE</name>
<evidence type="ECO:0000313" key="3">
    <source>
        <dbReference type="Proteomes" id="UP000499080"/>
    </source>
</evidence>
<accession>A0A4Y2KUF6</accession>
<evidence type="ECO:0000313" key="2">
    <source>
        <dbReference type="EMBL" id="GBN05277.1"/>
    </source>
</evidence>